<evidence type="ECO:0000313" key="3">
    <source>
        <dbReference type="Proteomes" id="UP001320972"/>
    </source>
</evidence>
<dbReference type="PANTHER" id="PTHR36510:SF3">
    <property type="entry name" value="CONSERVED PROTEIN"/>
    <property type="match status" value="1"/>
</dbReference>
<dbReference type="InterPro" id="IPR006336">
    <property type="entry name" value="GCS2"/>
</dbReference>
<organism evidence="2 3">
    <name type="scientific">Natronoglomus mannanivorans</name>
    <dbReference type="NCBI Taxonomy" id="2979990"/>
    <lineage>
        <taxon>Archaea</taxon>
        <taxon>Methanobacteriati</taxon>
        <taxon>Methanobacteriota</taxon>
        <taxon>Stenosarchaea group</taxon>
        <taxon>Halobacteria</taxon>
        <taxon>Halobacteriales</taxon>
        <taxon>Natrialbaceae</taxon>
        <taxon>Natronoglomus</taxon>
    </lineage>
</organism>
<sequence length="384" mass="43548">MKTSLEVEYWVVTEDGDLTDPGSLLDSSEQIDAEFVEPMLEIKTTPCETHAELRDELYHYVGHAVDAAREQGKRLVPLGTPLDATPRDIPYRENKLESTDLQREIIGPAFDNARFCAGTHVHFEQSNVVDQLNALTAIDPSFALVNSASHHRGTELTTCARPFLYRSCCYEHFPQQGQLWPYVDSVDEWEARLETAFETYREAARMRGIDPTTVEEQYDPYDAVWTPVRLRDAFPTVEWRSPDTALPEQVLELTRQVRSVVERADEFGVNIAASDGGTERAREKQNGTAVELTSDRSSRQRGHGPITLPSFETVERTVQTAIHEGCSDPAVESYLRELGFDPTRLDPLADRHRDGPLSRRRARKLRLRAADRLEAEVRRATVRV</sequence>
<evidence type="ECO:0000256" key="1">
    <source>
        <dbReference type="SAM" id="MobiDB-lite"/>
    </source>
</evidence>
<dbReference type="InterPro" id="IPR050141">
    <property type="entry name" value="GCL_type2/YbdK_subfam"/>
</dbReference>
<dbReference type="Pfam" id="PF04107">
    <property type="entry name" value="GCS2"/>
    <property type="match status" value="1"/>
</dbReference>
<dbReference type="EMBL" id="JAOPKB010000002">
    <property type="protein sequence ID" value="MCU4972087.1"/>
    <property type="molecule type" value="Genomic_DNA"/>
</dbReference>
<accession>A0ABT2QB02</accession>
<dbReference type="SUPFAM" id="SSF55931">
    <property type="entry name" value="Glutamine synthetase/guanido kinase"/>
    <property type="match status" value="1"/>
</dbReference>
<protein>
    <submittedName>
        <fullName evidence="2">Glutamate-cysteine ligase family protein</fullName>
    </submittedName>
</protein>
<dbReference type="GO" id="GO:0016874">
    <property type="term" value="F:ligase activity"/>
    <property type="evidence" value="ECO:0007669"/>
    <property type="project" value="UniProtKB-KW"/>
</dbReference>
<dbReference type="InterPro" id="IPR014746">
    <property type="entry name" value="Gln_synth/guanido_kin_cat_dom"/>
</dbReference>
<dbReference type="PANTHER" id="PTHR36510">
    <property type="entry name" value="GLUTAMATE--CYSTEINE LIGASE 2-RELATED"/>
    <property type="match status" value="1"/>
</dbReference>
<gene>
    <name evidence="2" type="ORF">OB955_04990</name>
</gene>
<keyword evidence="2" id="KW-0436">Ligase</keyword>
<dbReference type="Proteomes" id="UP001320972">
    <property type="component" value="Unassembled WGS sequence"/>
</dbReference>
<dbReference type="RefSeq" id="WP_338007165.1">
    <property type="nucleotide sequence ID" value="NZ_JAOPKB010000002.1"/>
</dbReference>
<reference evidence="2 3" key="1">
    <citation type="submission" date="2022-09" db="EMBL/GenBank/DDBJ databases">
        <title>Enrichment on poylsaccharides allowed isolation of novel metabolic and taxonomic groups of Haloarchaea.</title>
        <authorList>
            <person name="Sorokin D.Y."/>
            <person name="Elcheninov A.G."/>
            <person name="Khizhniak T.V."/>
            <person name="Kolganova T.V."/>
            <person name="Kublanov I.V."/>
        </authorList>
    </citation>
    <scope>NUCLEOTIDE SEQUENCE [LARGE SCALE GENOMIC DNA]</scope>
    <source>
        <strain evidence="2 3">AArc-m2/3/4</strain>
    </source>
</reference>
<comment type="caution">
    <text evidence="2">The sequence shown here is derived from an EMBL/GenBank/DDBJ whole genome shotgun (WGS) entry which is preliminary data.</text>
</comment>
<evidence type="ECO:0000313" key="2">
    <source>
        <dbReference type="EMBL" id="MCU4972087.1"/>
    </source>
</evidence>
<feature type="region of interest" description="Disordered" evidence="1">
    <location>
        <begin position="274"/>
        <end position="307"/>
    </location>
</feature>
<name>A0ABT2QB02_9EURY</name>
<dbReference type="Gene3D" id="3.30.590.20">
    <property type="match status" value="1"/>
</dbReference>
<proteinExistence type="predicted"/>
<keyword evidence="3" id="KW-1185">Reference proteome</keyword>